<dbReference type="CDD" id="cd02980">
    <property type="entry name" value="TRX_Fd_family"/>
    <property type="match status" value="1"/>
</dbReference>
<gene>
    <name evidence="1" type="ordered locus">RPC_1891</name>
</gene>
<reference evidence="1" key="1">
    <citation type="submission" date="2006-03" db="EMBL/GenBank/DDBJ databases">
        <title>Complete sequence of Rhodopseudomonas palustris BisB18.</title>
        <authorList>
            <consortium name="US DOE Joint Genome Institute"/>
            <person name="Copeland A."/>
            <person name="Lucas S."/>
            <person name="Lapidus A."/>
            <person name="Barry K."/>
            <person name="Detter J.C."/>
            <person name="Glavina del Rio T."/>
            <person name="Hammon N."/>
            <person name="Israni S."/>
            <person name="Dalin E."/>
            <person name="Tice H."/>
            <person name="Pitluck S."/>
            <person name="Chain P."/>
            <person name="Malfatti S."/>
            <person name="Shin M."/>
            <person name="Vergez L."/>
            <person name="Schmutz J."/>
            <person name="Larimer F."/>
            <person name="Land M."/>
            <person name="Hauser L."/>
            <person name="Pelletier D.A."/>
            <person name="Kyrpides N."/>
            <person name="Anderson I."/>
            <person name="Oda Y."/>
            <person name="Harwood C.S."/>
            <person name="Richardson P."/>
        </authorList>
    </citation>
    <scope>NUCLEOTIDE SEQUENCE [LARGE SCALE GENOMIC DNA]</scope>
    <source>
        <strain evidence="1">BisB18</strain>
    </source>
</reference>
<dbReference type="EMBL" id="CP000301">
    <property type="protein sequence ID" value="ABD87448.1"/>
    <property type="molecule type" value="Genomic_DNA"/>
</dbReference>
<name>Q217I8_RHOPB</name>
<dbReference type="eggNOG" id="COG5469">
    <property type="taxonomic scope" value="Bacteria"/>
</dbReference>
<dbReference type="STRING" id="316056.RPC_1891"/>
<dbReference type="InterPro" id="IPR012863">
    <property type="entry name" value="DUF1636"/>
</dbReference>
<sequence length="142" mass="15267">MDHAAEHAPGQRPSRDSVDPMVTLHVCVNCLAGEDRDSHPRAGARLYQALLEAQQRQDQPPEVHIAAAECLSNCNRGCSAALCGAGRWSYVYGDLTEAAVDDLLAGAAQYAATADGLVPWRERPTIFRKGVIARIPPVPRPA</sequence>
<evidence type="ECO:0008006" key="2">
    <source>
        <dbReference type="Google" id="ProtNLM"/>
    </source>
</evidence>
<protein>
    <recommendedName>
        <fullName evidence="2">Metal-binding protein</fullName>
    </recommendedName>
</protein>
<dbReference type="SUPFAM" id="SSF52833">
    <property type="entry name" value="Thioredoxin-like"/>
    <property type="match status" value="1"/>
</dbReference>
<evidence type="ECO:0000313" key="1">
    <source>
        <dbReference type="EMBL" id="ABD87448.1"/>
    </source>
</evidence>
<dbReference type="RefSeq" id="WP_011472352.1">
    <property type="nucleotide sequence ID" value="NC_007925.1"/>
</dbReference>
<dbReference type="KEGG" id="rpc:RPC_1891"/>
<dbReference type="AlphaFoldDB" id="Q217I8"/>
<dbReference type="Gene3D" id="3.40.30.10">
    <property type="entry name" value="Glutaredoxin"/>
    <property type="match status" value="1"/>
</dbReference>
<proteinExistence type="predicted"/>
<dbReference type="HOGENOM" id="CLU_125446_0_0_5"/>
<organism evidence="1">
    <name type="scientific">Rhodopseudomonas palustris (strain BisB18)</name>
    <dbReference type="NCBI Taxonomy" id="316056"/>
    <lineage>
        <taxon>Bacteria</taxon>
        <taxon>Pseudomonadati</taxon>
        <taxon>Pseudomonadota</taxon>
        <taxon>Alphaproteobacteria</taxon>
        <taxon>Hyphomicrobiales</taxon>
        <taxon>Nitrobacteraceae</taxon>
        <taxon>Rhodopseudomonas</taxon>
    </lineage>
</organism>
<dbReference type="InterPro" id="IPR036249">
    <property type="entry name" value="Thioredoxin-like_sf"/>
</dbReference>
<accession>Q217I8</accession>
<dbReference type="Pfam" id="PF07845">
    <property type="entry name" value="DUF1636"/>
    <property type="match status" value="1"/>
</dbReference>